<feature type="transmembrane region" description="Helical" evidence="6">
    <location>
        <begin position="273"/>
        <end position="291"/>
    </location>
</feature>
<dbReference type="Gene3D" id="1.10.3730.20">
    <property type="match status" value="2"/>
</dbReference>
<feature type="transmembrane region" description="Helical" evidence="6">
    <location>
        <begin position="187"/>
        <end position="207"/>
    </location>
</feature>
<keyword evidence="9" id="KW-1185">Reference proteome</keyword>
<feature type="transmembrane region" description="Helical" evidence="6">
    <location>
        <begin position="247"/>
        <end position="267"/>
    </location>
</feature>
<evidence type="ECO:0000256" key="3">
    <source>
        <dbReference type="ARBA" id="ARBA00022692"/>
    </source>
</evidence>
<proteinExistence type="inferred from homology"/>
<sequence>MSGTPLPLPEPVTRNLPAILLMVVSMALFALDDSFIKLAATQINVGQVILLQSIIAALVFGTLTKLSGKPLWTRAFLATPIVARNAGEVLGVVCFVTALALMPLSTASAILQVQPLAVTLGAALFLRESVGWRRWTAVLIGFIGVLIIIRPGMAGFSPAALLAVAAVVGLAIRDLGTRRVAVDVSSLQLSTIASVIIVPPSLVMMIVYGGWQPMNVTTILYVLGAATSGILAYYTITVALRIGELSVIAPFRYARLLFALILGAVLFGERPDLPMLIGSALIIGTGIYAFYRERLHARQAAAALNAEAG</sequence>
<feature type="transmembrane region" description="Helical" evidence="6">
    <location>
        <begin position="43"/>
        <end position="63"/>
    </location>
</feature>
<dbReference type="EMBL" id="CP036532">
    <property type="protein sequence ID" value="QBK31056.1"/>
    <property type="molecule type" value="Genomic_DNA"/>
</dbReference>
<evidence type="ECO:0000259" key="7">
    <source>
        <dbReference type="Pfam" id="PF00892"/>
    </source>
</evidence>
<evidence type="ECO:0000256" key="4">
    <source>
        <dbReference type="ARBA" id="ARBA00022989"/>
    </source>
</evidence>
<name>A0A4P6V356_9HYPH</name>
<dbReference type="Proteomes" id="UP000293719">
    <property type="component" value="Chromosome"/>
</dbReference>
<evidence type="ECO:0000256" key="6">
    <source>
        <dbReference type="SAM" id="Phobius"/>
    </source>
</evidence>
<dbReference type="GeneID" id="90767805"/>
<comment type="subcellular location">
    <subcellularLocation>
        <location evidence="1">Membrane</location>
        <topology evidence="1">Multi-pass membrane protein</topology>
    </subcellularLocation>
</comment>
<dbReference type="OrthoDB" id="7818056at2"/>
<reference evidence="8 9" key="1">
    <citation type="journal article" date="2017" name="Int. J. Syst. Evol. Microbiol.">
        <title>Roseitalea porphyridii gen. nov., sp. nov., isolated from a red alga, and reclassification of Hoeflea suaedae Chung et al. 2013 as Pseudohoeflea suaedae gen. nov., comb. nov.</title>
        <authorList>
            <person name="Hyeon J.W."/>
            <person name="Jeong S.E."/>
            <person name="Baek K."/>
            <person name="Jeon C.O."/>
        </authorList>
    </citation>
    <scope>NUCLEOTIDE SEQUENCE [LARGE SCALE GENOMIC DNA]</scope>
    <source>
        <strain evidence="8 9">MA7-20</strain>
    </source>
</reference>
<dbReference type="InterPro" id="IPR037185">
    <property type="entry name" value="EmrE-like"/>
</dbReference>
<dbReference type="Pfam" id="PF00892">
    <property type="entry name" value="EamA"/>
    <property type="match status" value="2"/>
</dbReference>
<dbReference type="RefSeq" id="WP_131616734.1">
    <property type="nucleotide sequence ID" value="NZ_CP036532.1"/>
</dbReference>
<feature type="domain" description="EamA" evidence="7">
    <location>
        <begin position="17"/>
        <end position="149"/>
    </location>
</feature>
<keyword evidence="4 6" id="KW-1133">Transmembrane helix</keyword>
<evidence type="ECO:0000313" key="8">
    <source>
        <dbReference type="EMBL" id="QBK31056.1"/>
    </source>
</evidence>
<evidence type="ECO:0000256" key="2">
    <source>
        <dbReference type="ARBA" id="ARBA00009853"/>
    </source>
</evidence>
<evidence type="ECO:0000313" key="9">
    <source>
        <dbReference type="Proteomes" id="UP000293719"/>
    </source>
</evidence>
<feature type="transmembrane region" description="Helical" evidence="6">
    <location>
        <begin position="89"/>
        <end position="111"/>
    </location>
</feature>
<keyword evidence="3 6" id="KW-0812">Transmembrane</keyword>
<dbReference type="KEGG" id="rpod:E0E05_10900"/>
<organism evidence="8 9">
    <name type="scientific">Roseitalea porphyridii</name>
    <dbReference type="NCBI Taxonomy" id="1852022"/>
    <lineage>
        <taxon>Bacteria</taxon>
        <taxon>Pseudomonadati</taxon>
        <taxon>Pseudomonadota</taxon>
        <taxon>Alphaproteobacteria</taxon>
        <taxon>Hyphomicrobiales</taxon>
        <taxon>Ahrensiaceae</taxon>
        <taxon>Roseitalea</taxon>
    </lineage>
</organism>
<evidence type="ECO:0000256" key="1">
    <source>
        <dbReference type="ARBA" id="ARBA00004141"/>
    </source>
</evidence>
<gene>
    <name evidence="8" type="ORF">E0E05_10900</name>
</gene>
<dbReference type="InterPro" id="IPR000620">
    <property type="entry name" value="EamA_dom"/>
</dbReference>
<dbReference type="AlphaFoldDB" id="A0A4P6V356"/>
<accession>A0A4P6V356</accession>
<comment type="similarity">
    <text evidence="2">Belongs to the drug/metabolite transporter (DMT) superfamily. 10 TMS drug/metabolite exporter (DME) (TC 2.A.7.3) family.</text>
</comment>
<feature type="transmembrane region" description="Helical" evidence="6">
    <location>
        <begin position="219"/>
        <end position="240"/>
    </location>
</feature>
<dbReference type="GO" id="GO:0016020">
    <property type="term" value="C:membrane"/>
    <property type="evidence" value="ECO:0007669"/>
    <property type="project" value="UniProtKB-SubCell"/>
</dbReference>
<dbReference type="PANTHER" id="PTHR22911:SF6">
    <property type="entry name" value="SOLUTE CARRIER FAMILY 35 MEMBER G1"/>
    <property type="match status" value="1"/>
</dbReference>
<protein>
    <submittedName>
        <fullName evidence="8">DMT family transporter</fullName>
    </submittedName>
</protein>
<feature type="transmembrane region" description="Helical" evidence="6">
    <location>
        <begin position="12"/>
        <end position="31"/>
    </location>
</feature>
<feature type="transmembrane region" description="Helical" evidence="6">
    <location>
        <begin position="155"/>
        <end position="175"/>
    </location>
</feature>
<evidence type="ECO:0000256" key="5">
    <source>
        <dbReference type="ARBA" id="ARBA00023136"/>
    </source>
</evidence>
<dbReference type="SUPFAM" id="SSF103481">
    <property type="entry name" value="Multidrug resistance efflux transporter EmrE"/>
    <property type="match status" value="2"/>
</dbReference>
<dbReference type="PANTHER" id="PTHR22911">
    <property type="entry name" value="ACYL-MALONYL CONDENSING ENZYME-RELATED"/>
    <property type="match status" value="1"/>
</dbReference>
<feature type="domain" description="EamA" evidence="7">
    <location>
        <begin position="159"/>
        <end position="284"/>
    </location>
</feature>
<keyword evidence="5 6" id="KW-0472">Membrane</keyword>